<sequence length="357" mass="39688">MKKYIYLLTVAALATSCTTKLPRIVFTGKAQGLTDAVFIVTDAEGKNVVGQNITDGNIKVDTVFEGPAGYGTLGINKNGEKKKEFEVYLEAAQYTVEADAAHLSSYPKITSTSGIQNELTAYYSIQEEVERKAQDKVVVLGQGQAEIADNNNKLDAFKQFVAKTPNSLAAPHIMMNLKYEQNLEAYYELFQKLSPAAKQTEEGKFLETKFSGMMKLLPGKDAPLIIGTTPDGKKFDKAALDKKVYIVDFWKAGNQVSRLNHQDMIGGAIKNLNMAKVGIISVSLDNKREWWTKAIEGDKMNWPQYSDLKGDESANAVAWAITRIPTYYILNGKWQVVARDVSYSKLEYTVNQYLEGK</sequence>
<keyword evidence="3" id="KW-1015">Disulfide bond</keyword>
<dbReference type="SUPFAM" id="SSF52833">
    <property type="entry name" value="Thioredoxin-like"/>
    <property type="match status" value="1"/>
</dbReference>
<dbReference type="PROSITE" id="PS51257">
    <property type="entry name" value="PROKAR_LIPOPROTEIN"/>
    <property type="match status" value="1"/>
</dbReference>
<dbReference type="InterPro" id="IPR036249">
    <property type="entry name" value="Thioredoxin-like_sf"/>
</dbReference>
<evidence type="ECO:0000256" key="3">
    <source>
        <dbReference type="ARBA" id="ARBA00023157"/>
    </source>
</evidence>
<evidence type="ECO:0000256" key="2">
    <source>
        <dbReference type="ARBA" id="ARBA00022748"/>
    </source>
</evidence>
<dbReference type="Proteomes" id="UP001258315">
    <property type="component" value="Unassembled WGS sequence"/>
</dbReference>
<dbReference type="RefSeq" id="WP_311950168.1">
    <property type="nucleotide sequence ID" value="NZ_JAVLVU010000001.1"/>
</dbReference>
<comment type="subcellular location">
    <subcellularLocation>
        <location evidence="1">Cell envelope</location>
    </subcellularLocation>
</comment>
<reference evidence="6" key="1">
    <citation type="submission" date="2023-07" db="EMBL/GenBank/DDBJ databases">
        <title>Functional and genomic diversity of the sorghum phyllosphere microbiome.</title>
        <authorList>
            <person name="Shade A."/>
        </authorList>
    </citation>
    <scope>NUCLEOTIDE SEQUENCE [LARGE SCALE GENOMIC DNA]</scope>
    <source>
        <strain evidence="6">SORGH_AS_0422</strain>
    </source>
</reference>
<evidence type="ECO:0008006" key="7">
    <source>
        <dbReference type="Google" id="ProtNLM"/>
    </source>
</evidence>
<evidence type="ECO:0000256" key="1">
    <source>
        <dbReference type="ARBA" id="ARBA00004196"/>
    </source>
</evidence>
<dbReference type="EMBL" id="JAVLVU010000001">
    <property type="protein sequence ID" value="MDT3403297.1"/>
    <property type="molecule type" value="Genomic_DNA"/>
</dbReference>
<comment type="caution">
    <text evidence="5">The sequence shown here is derived from an EMBL/GenBank/DDBJ whole genome shotgun (WGS) entry which is preliminary data.</text>
</comment>
<dbReference type="Gene3D" id="3.40.30.10">
    <property type="entry name" value="Glutaredoxin"/>
    <property type="match status" value="1"/>
</dbReference>
<evidence type="ECO:0000256" key="4">
    <source>
        <dbReference type="ARBA" id="ARBA00023284"/>
    </source>
</evidence>
<dbReference type="PANTHER" id="PTHR42852">
    <property type="entry name" value="THIOL:DISULFIDE INTERCHANGE PROTEIN DSBE"/>
    <property type="match status" value="1"/>
</dbReference>
<keyword evidence="4" id="KW-0676">Redox-active center</keyword>
<keyword evidence="6" id="KW-1185">Reference proteome</keyword>
<organism evidence="5 6">
    <name type="scientific">Mucilaginibacter terrae</name>
    <dbReference type="NCBI Taxonomy" id="1955052"/>
    <lineage>
        <taxon>Bacteria</taxon>
        <taxon>Pseudomonadati</taxon>
        <taxon>Bacteroidota</taxon>
        <taxon>Sphingobacteriia</taxon>
        <taxon>Sphingobacteriales</taxon>
        <taxon>Sphingobacteriaceae</taxon>
        <taxon>Mucilaginibacter</taxon>
    </lineage>
</organism>
<keyword evidence="2" id="KW-0201">Cytochrome c-type biogenesis</keyword>
<gene>
    <name evidence="5" type="ORF">QE417_002369</name>
</gene>
<evidence type="ECO:0000313" key="6">
    <source>
        <dbReference type="Proteomes" id="UP001258315"/>
    </source>
</evidence>
<protein>
    <recommendedName>
        <fullName evidence="7">AhpC/TSA family protein</fullName>
    </recommendedName>
</protein>
<accession>A0ABU3GWD6</accession>
<name>A0ABU3GWD6_9SPHI</name>
<dbReference type="InterPro" id="IPR050553">
    <property type="entry name" value="Thioredoxin_ResA/DsbE_sf"/>
</dbReference>
<proteinExistence type="predicted"/>
<dbReference type="PANTHER" id="PTHR42852:SF6">
    <property type="entry name" value="THIOL:DISULFIDE INTERCHANGE PROTEIN DSBE"/>
    <property type="match status" value="1"/>
</dbReference>
<evidence type="ECO:0000313" key="5">
    <source>
        <dbReference type="EMBL" id="MDT3403297.1"/>
    </source>
</evidence>